<proteinExistence type="predicted"/>
<protein>
    <submittedName>
        <fullName evidence="1">Uncharacterized protein</fullName>
    </submittedName>
</protein>
<dbReference type="Proteomes" id="UP000324222">
    <property type="component" value="Unassembled WGS sequence"/>
</dbReference>
<comment type="caution">
    <text evidence="1">The sequence shown here is derived from an EMBL/GenBank/DDBJ whole genome shotgun (WGS) entry which is preliminary data.</text>
</comment>
<name>A0A5B7IRX0_PORTR</name>
<keyword evidence="2" id="KW-1185">Reference proteome</keyword>
<gene>
    <name evidence="1" type="ORF">E2C01_081426</name>
</gene>
<reference evidence="1 2" key="1">
    <citation type="submission" date="2019-05" db="EMBL/GenBank/DDBJ databases">
        <title>Another draft genome of Portunus trituberculatus and its Hox gene families provides insights of decapod evolution.</title>
        <authorList>
            <person name="Jeong J.-H."/>
            <person name="Song I."/>
            <person name="Kim S."/>
            <person name="Choi T."/>
            <person name="Kim D."/>
            <person name="Ryu S."/>
            <person name="Kim W."/>
        </authorList>
    </citation>
    <scope>NUCLEOTIDE SEQUENCE [LARGE SCALE GENOMIC DNA]</scope>
    <source>
        <tissue evidence="1">Muscle</tissue>
    </source>
</reference>
<evidence type="ECO:0000313" key="2">
    <source>
        <dbReference type="Proteomes" id="UP000324222"/>
    </source>
</evidence>
<dbReference type="AlphaFoldDB" id="A0A5B7IRX0"/>
<dbReference type="EMBL" id="VSRR010071936">
    <property type="protein sequence ID" value="MPC86592.1"/>
    <property type="molecule type" value="Genomic_DNA"/>
</dbReference>
<evidence type="ECO:0000313" key="1">
    <source>
        <dbReference type="EMBL" id="MPC86592.1"/>
    </source>
</evidence>
<sequence length="161" mass="18095">MFVCLFCPCKTRGPAVDSRQRANYESLCKSHKAFFFLGSDAYGDRRKERSPLEDRFTPLARYGAMGLPVIGRKLIAKGSLITRYTTPSPHPLRSFTRTPLRACHSSHLTSQNSLSLASALSYTLHLIQQYILKCICNIPSLDIIFFLTMAWVNDAASAIIY</sequence>
<accession>A0A5B7IRX0</accession>
<organism evidence="1 2">
    <name type="scientific">Portunus trituberculatus</name>
    <name type="common">Swimming crab</name>
    <name type="synonym">Neptunus trituberculatus</name>
    <dbReference type="NCBI Taxonomy" id="210409"/>
    <lineage>
        <taxon>Eukaryota</taxon>
        <taxon>Metazoa</taxon>
        <taxon>Ecdysozoa</taxon>
        <taxon>Arthropoda</taxon>
        <taxon>Crustacea</taxon>
        <taxon>Multicrustacea</taxon>
        <taxon>Malacostraca</taxon>
        <taxon>Eumalacostraca</taxon>
        <taxon>Eucarida</taxon>
        <taxon>Decapoda</taxon>
        <taxon>Pleocyemata</taxon>
        <taxon>Brachyura</taxon>
        <taxon>Eubrachyura</taxon>
        <taxon>Portunoidea</taxon>
        <taxon>Portunidae</taxon>
        <taxon>Portuninae</taxon>
        <taxon>Portunus</taxon>
    </lineage>
</organism>